<organism evidence="1 2">
    <name type="scientific">Cryptolaemus montrouzieri</name>
    <dbReference type="NCBI Taxonomy" id="559131"/>
    <lineage>
        <taxon>Eukaryota</taxon>
        <taxon>Metazoa</taxon>
        <taxon>Ecdysozoa</taxon>
        <taxon>Arthropoda</taxon>
        <taxon>Hexapoda</taxon>
        <taxon>Insecta</taxon>
        <taxon>Pterygota</taxon>
        <taxon>Neoptera</taxon>
        <taxon>Endopterygota</taxon>
        <taxon>Coleoptera</taxon>
        <taxon>Polyphaga</taxon>
        <taxon>Cucujiformia</taxon>
        <taxon>Coccinelloidea</taxon>
        <taxon>Coccinellidae</taxon>
        <taxon>Scymninae</taxon>
        <taxon>Scymnini</taxon>
        <taxon>Cryptolaemus</taxon>
    </lineage>
</organism>
<comment type="caution">
    <text evidence="1">The sequence shown here is derived from an EMBL/GenBank/DDBJ whole genome shotgun (WGS) entry which is preliminary data.</text>
</comment>
<proteinExistence type="predicted"/>
<reference evidence="1 2" key="1">
    <citation type="journal article" date="2021" name="BMC Biol.">
        <title>Horizontally acquired antibacterial genes associated with adaptive radiation of ladybird beetles.</title>
        <authorList>
            <person name="Li H.S."/>
            <person name="Tang X.F."/>
            <person name="Huang Y.H."/>
            <person name="Xu Z.Y."/>
            <person name="Chen M.L."/>
            <person name="Du X.Y."/>
            <person name="Qiu B.Y."/>
            <person name="Chen P.T."/>
            <person name="Zhang W."/>
            <person name="Slipinski A."/>
            <person name="Escalona H.E."/>
            <person name="Waterhouse R.M."/>
            <person name="Zwick A."/>
            <person name="Pang H."/>
        </authorList>
    </citation>
    <scope>NUCLEOTIDE SEQUENCE [LARGE SCALE GENOMIC DNA]</scope>
    <source>
        <strain evidence="1">SYSU2018</strain>
    </source>
</reference>
<evidence type="ECO:0000313" key="2">
    <source>
        <dbReference type="Proteomes" id="UP001516400"/>
    </source>
</evidence>
<dbReference type="Proteomes" id="UP001516400">
    <property type="component" value="Unassembled WGS sequence"/>
</dbReference>
<name>A0ABD2NVF3_9CUCU</name>
<gene>
    <name evidence="1" type="ORF">HHI36_005910</name>
</gene>
<dbReference type="EMBL" id="JABFTP020000144">
    <property type="protein sequence ID" value="KAL3282741.1"/>
    <property type="molecule type" value="Genomic_DNA"/>
</dbReference>
<protein>
    <submittedName>
        <fullName evidence="1">Uncharacterized protein</fullName>
    </submittedName>
</protein>
<keyword evidence="2" id="KW-1185">Reference proteome</keyword>
<sequence length="105" mass="12623">MSEDERDFKTGAIVLIFMNFLVVKHSRSLYLCFNHVEVKINQFLHRFTKMCFYSDVRTGKSLFLEVTQNVKFLKKNVYWFHKVIGFQTMVRVTEQRLYSANHSNF</sequence>
<accession>A0ABD2NVF3</accession>
<evidence type="ECO:0000313" key="1">
    <source>
        <dbReference type="EMBL" id="KAL3282741.1"/>
    </source>
</evidence>
<dbReference type="AlphaFoldDB" id="A0ABD2NVF3"/>